<proteinExistence type="predicted"/>
<organism evidence="1 2">
    <name type="scientific">Nitrobacter winogradskyi</name>
    <name type="common">Nitrobacter agilis</name>
    <dbReference type="NCBI Taxonomy" id="913"/>
    <lineage>
        <taxon>Bacteria</taxon>
        <taxon>Pseudomonadati</taxon>
        <taxon>Pseudomonadota</taxon>
        <taxon>Alphaproteobacteria</taxon>
        <taxon>Hyphomicrobiales</taxon>
        <taxon>Nitrobacteraceae</taxon>
        <taxon>Nitrobacter</taxon>
    </lineage>
</organism>
<name>A0ACC6AEZ1_NITWI</name>
<comment type="caution">
    <text evidence="1">The sequence shown here is derived from an EMBL/GenBank/DDBJ whole genome shotgun (WGS) entry which is preliminary data.</text>
</comment>
<evidence type="ECO:0000313" key="2">
    <source>
        <dbReference type="Proteomes" id="UP001205486"/>
    </source>
</evidence>
<accession>A0ACC6AEZ1</accession>
<reference evidence="1" key="1">
    <citation type="submission" date="2022-03" db="EMBL/GenBank/DDBJ databases">
        <title>Interactions between chemoautotrophic and heterotrophic bacteria.</title>
        <authorList>
            <person name="Santoro A."/>
        </authorList>
    </citation>
    <scope>NUCLEOTIDE SEQUENCE</scope>
    <source>
        <strain evidence="1">Nb-106</strain>
    </source>
</reference>
<evidence type="ECO:0000313" key="1">
    <source>
        <dbReference type="EMBL" id="MCP1998271.1"/>
    </source>
</evidence>
<gene>
    <name evidence="1" type="ORF">J2S34_000693</name>
</gene>
<dbReference type="Proteomes" id="UP001205486">
    <property type="component" value="Unassembled WGS sequence"/>
</dbReference>
<protein>
    <submittedName>
        <fullName evidence="1">Glycosyltransferase involved in cell wall biosynthesis</fullName>
    </submittedName>
</protein>
<keyword evidence="2" id="KW-1185">Reference proteome</keyword>
<sequence>MVDDGSTDDTLSILKSYTSSSLKVFENLNPGKVKAFNLGVEKSSGKWVCLFAGDDIMPQHSLAKRLDAVASVSSEKPVVGLSRLIQISKIKKQNGIVIPRDPNRGGLTGTSYLMDRRAVAKFFPVPEELPNEDTWLEACVVHLDIEIVHSGVIGNQWRVHEGNSVNMLVPFREYNDKITKRMKAYPLFMDRHGSELSAESRCRLAAKVMCERARAAGDMVGVLKSKAVLVDRLRALSSTNTAMYEVRRKLYGLLSGW</sequence>
<dbReference type="EMBL" id="JALJZS010000001">
    <property type="protein sequence ID" value="MCP1998271.1"/>
    <property type="molecule type" value="Genomic_DNA"/>
</dbReference>